<name>A0A9P0GAV4_9CUCU</name>
<dbReference type="PANTHER" id="PTHR11012:SF55">
    <property type="entry name" value="BHLH DOMAIN-CONTAINING PROTEIN"/>
    <property type="match status" value="1"/>
</dbReference>
<dbReference type="OrthoDB" id="6695839at2759"/>
<dbReference type="SUPFAM" id="SSF56112">
    <property type="entry name" value="Protein kinase-like (PK-like)"/>
    <property type="match status" value="1"/>
</dbReference>
<evidence type="ECO:0000313" key="3">
    <source>
        <dbReference type="Proteomes" id="UP001153636"/>
    </source>
</evidence>
<evidence type="ECO:0000313" key="2">
    <source>
        <dbReference type="EMBL" id="CAH1106443.1"/>
    </source>
</evidence>
<dbReference type="InterPro" id="IPR004119">
    <property type="entry name" value="EcKL"/>
</dbReference>
<organism evidence="2 3">
    <name type="scientific">Psylliodes chrysocephalus</name>
    <dbReference type="NCBI Taxonomy" id="3402493"/>
    <lineage>
        <taxon>Eukaryota</taxon>
        <taxon>Metazoa</taxon>
        <taxon>Ecdysozoa</taxon>
        <taxon>Arthropoda</taxon>
        <taxon>Hexapoda</taxon>
        <taxon>Insecta</taxon>
        <taxon>Pterygota</taxon>
        <taxon>Neoptera</taxon>
        <taxon>Endopterygota</taxon>
        <taxon>Coleoptera</taxon>
        <taxon>Polyphaga</taxon>
        <taxon>Cucujiformia</taxon>
        <taxon>Chrysomeloidea</taxon>
        <taxon>Chrysomelidae</taxon>
        <taxon>Galerucinae</taxon>
        <taxon>Alticini</taxon>
        <taxon>Psylliodes</taxon>
    </lineage>
</organism>
<feature type="domain" description="CHK kinase-like" evidence="1">
    <location>
        <begin position="131"/>
        <end position="332"/>
    </location>
</feature>
<dbReference type="Gene3D" id="3.90.1200.10">
    <property type="match status" value="1"/>
</dbReference>
<sequence>MADKAENLIEFINNNICSSKRIIEKDVTNLTAPGENYWSDMLKINLTVINDETGSTEEINVCAKCVVQESEQTIFNIQMFKSEINFYREIIPTIQQFLNDHGLPEITFFPKLVCARLNLDGGAVPDKNAVLILENLKNQGYENLDRHKGFDLEAAKLVLNDLAVFHAVPLALKLKDPQTFKQKIEDNCTLLPPKPKDEPEREHHKASFPFALLTSILKQDIYCRTHIEEFEKFIKSQNEKFERGLSPFDYEYKGAFATLTHGDMWLNNTMQKLKDGKTVNNKFLDFQMCSIGNPAADLLFLLITSVDVPTLQNHFDYLLSFYHESFIKTLEAFKCDTKPFHYKNFLGVLKEAAMEKFFHINLMNVTVIFVKKGVKHEFHKNDELQASDVHPVGRSKLCFMFKEMIRRDWY</sequence>
<protein>
    <recommendedName>
        <fullName evidence="1">CHK kinase-like domain-containing protein</fullName>
    </recommendedName>
</protein>
<dbReference type="InterPro" id="IPR011009">
    <property type="entry name" value="Kinase-like_dom_sf"/>
</dbReference>
<dbReference type="Pfam" id="PF02958">
    <property type="entry name" value="EcKL"/>
    <property type="match status" value="1"/>
</dbReference>
<proteinExistence type="predicted"/>
<dbReference type="AlphaFoldDB" id="A0A9P0GAV4"/>
<dbReference type="PANTHER" id="PTHR11012">
    <property type="entry name" value="PROTEIN KINASE-LIKE DOMAIN-CONTAINING"/>
    <property type="match status" value="1"/>
</dbReference>
<dbReference type="EMBL" id="OV651814">
    <property type="protein sequence ID" value="CAH1106443.1"/>
    <property type="molecule type" value="Genomic_DNA"/>
</dbReference>
<dbReference type="InterPro" id="IPR015897">
    <property type="entry name" value="CHK_kinase-like"/>
</dbReference>
<gene>
    <name evidence="2" type="ORF">PSYICH_LOCUS6774</name>
</gene>
<accession>A0A9P0GAV4</accession>
<evidence type="ECO:0000259" key="1">
    <source>
        <dbReference type="SMART" id="SM00587"/>
    </source>
</evidence>
<reference evidence="2" key="1">
    <citation type="submission" date="2022-01" db="EMBL/GenBank/DDBJ databases">
        <authorList>
            <person name="King R."/>
        </authorList>
    </citation>
    <scope>NUCLEOTIDE SEQUENCE</scope>
</reference>
<keyword evidence="3" id="KW-1185">Reference proteome</keyword>
<dbReference type="Proteomes" id="UP001153636">
    <property type="component" value="Chromosome 2"/>
</dbReference>
<dbReference type="SMART" id="SM00587">
    <property type="entry name" value="CHK"/>
    <property type="match status" value="1"/>
</dbReference>